<feature type="transmembrane region" description="Helical" evidence="1">
    <location>
        <begin position="327"/>
        <end position="347"/>
    </location>
</feature>
<dbReference type="EMBL" id="CP000685">
    <property type="protein sequence ID" value="ABQ04063.1"/>
    <property type="molecule type" value="Genomic_DNA"/>
</dbReference>
<evidence type="ECO:0000313" key="2">
    <source>
        <dbReference type="EMBL" id="ABQ04063.1"/>
    </source>
</evidence>
<feature type="transmembrane region" description="Helical" evidence="1">
    <location>
        <begin position="193"/>
        <end position="211"/>
    </location>
</feature>
<keyword evidence="1" id="KW-1133">Transmembrane helix</keyword>
<dbReference type="PANTHER" id="PTHR37422:SF17">
    <property type="entry name" value="O-ANTIGEN LIGASE"/>
    <property type="match status" value="1"/>
</dbReference>
<protein>
    <recommendedName>
        <fullName evidence="4">O-antigen ligase-like membrane protein</fullName>
    </recommendedName>
</protein>
<dbReference type="OrthoDB" id="253898at2"/>
<organism evidence="2 3">
    <name type="scientific">Flavobacterium johnsoniae (strain ATCC 17061 / DSM 2064 / JCM 8514 / BCRC 14874 / CCUG 350202 / NBRC 14942 / NCIMB 11054 / UW101)</name>
    <name type="common">Cytophaga johnsonae</name>
    <dbReference type="NCBI Taxonomy" id="376686"/>
    <lineage>
        <taxon>Bacteria</taxon>
        <taxon>Pseudomonadati</taxon>
        <taxon>Bacteroidota</taxon>
        <taxon>Flavobacteriia</taxon>
        <taxon>Flavobacteriales</taxon>
        <taxon>Flavobacteriaceae</taxon>
        <taxon>Flavobacterium</taxon>
    </lineage>
</organism>
<dbReference type="GeneID" id="31763906"/>
<sequence length="398" mass="45893">MKNILLLKLNNERLREILFFLGVLLLIIIPKGGFKIAGIPLTWGYLYLGFLLILSTIIIVSKYKFPVNSRHFMCYVATLPFVVYFSLHLLIFGYEGSTGNFIAFYISFVFLPFLFYIILGYFLTKINHDYIEKIIANAVFLISVYGIFLFSYKQIYGHFLEIPYITVNADDLGELARSKFNQRGSIAKLISTYNNGNIFGVCTLMLFPVFYKKTTSKIKIFIVILALLLTLSRTVWIGLLFFFLILYRNKLYQLAKIYLAGAILLFVIGSVLMTRYFQYGSLEGFILDSNLGGRILQIRKVNDITLFGNGPYTIIDEIVYLSIFRQFGIVGLFLFCVSFFAPVYIFLQTKNNNQVYLLGILTYLFVCLSDGCMLLIPTLVFFYFICTMAFIRHNRAEE</sequence>
<feature type="transmembrane region" description="Helical" evidence="1">
    <location>
        <begin position="134"/>
        <end position="152"/>
    </location>
</feature>
<dbReference type="KEGG" id="fjo:Fjoh_1030"/>
<feature type="transmembrane region" description="Helical" evidence="1">
    <location>
        <begin position="43"/>
        <end position="60"/>
    </location>
</feature>
<keyword evidence="1" id="KW-0472">Membrane</keyword>
<feature type="transmembrane region" description="Helical" evidence="1">
    <location>
        <begin position="359"/>
        <end position="385"/>
    </location>
</feature>
<keyword evidence="1" id="KW-0812">Transmembrane</keyword>
<keyword evidence="3" id="KW-1185">Reference proteome</keyword>
<dbReference type="HOGENOM" id="CLU_716947_0_0_10"/>
<proteinExistence type="predicted"/>
<dbReference type="PANTHER" id="PTHR37422">
    <property type="entry name" value="TEICHURONIC ACID BIOSYNTHESIS PROTEIN TUAE"/>
    <property type="match status" value="1"/>
</dbReference>
<gene>
    <name evidence="2" type="ordered locus">Fjoh_1030</name>
</gene>
<feature type="transmembrane region" description="Helical" evidence="1">
    <location>
        <begin position="17"/>
        <end position="37"/>
    </location>
</feature>
<evidence type="ECO:0000313" key="3">
    <source>
        <dbReference type="Proteomes" id="UP000006694"/>
    </source>
</evidence>
<name>A5FL57_FLAJ1</name>
<dbReference type="Proteomes" id="UP000006694">
    <property type="component" value="Chromosome"/>
</dbReference>
<dbReference type="AlphaFoldDB" id="A5FL57"/>
<evidence type="ECO:0000256" key="1">
    <source>
        <dbReference type="SAM" id="Phobius"/>
    </source>
</evidence>
<dbReference type="RefSeq" id="WP_012023116.1">
    <property type="nucleotide sequence ID" value="NC_009441.1"/>
</dbReference>
<reference evidence="2 3" key="1">
    <citation type="journal article" date="2009" name="Appl. Environ. Microbiol.">
        <title>Novel features of the polysaccharide-digesting gliding bacterium Flavobacterium johnsoniae as revealed by genome sequence analysis.</title>
        <authorList>
            <person name="McBride M.J."/>
            <person name="Xie G."/>
            <person name="Martens E.C."/>
            <person name="Lapidus A."/>
            <person name="Henrissat B."/>
            <person name="Rhodes R.G."/>
            <person name="Goltsman E."/>
            <person name="Wang W."/>
            <person name="Xu J."/>
            <person name="Hunnicutt D.W."/>
            <person name="Staroscik A.M."/>
            <person name="Hoover T.R."/>
            <person name="Cheng Y.Q."/>
            <person name="Stein J.L."/>
        </authorList>
    </citation>
    <scope>NUCLEOTIDE SEQUENCE [LARGE SCALE GENOMIC DNA]</scope>
    <source>
        <strain evidence="3">ATCC 17061 / DSM 2064 / JCM 8514 / BCRC 14874 / CCUG 350202 / NBRC 14942 / NCIMB 11054 / UW101</strain>
    </source>
</reference>
<feature type="transmembrane region" description="Helical" evidence="1">
    <location>
        <begin position="257"/>
        <end position="277"/>
    </location>
</feature>
<feature type="transmembrane region" description="Helical" evidence="1">
    <location>
        <begin position="220"/>
        <end position="245"/>
    </location>
</feature>
<evidence type="ECO:0008006" key="4">
    <source>
        <dbReference type="Google" id="ProtNLM"/>
    </source>
</evidence>
<feature type="transmembrane region" description="Helical" evidence="1">
    <location>
        <begin position="72"/>
        <end position="94"/>
    </location>
</feature>
<dbReference type="STRING" id="376686.Fjoh_1030"/>
<feature type="transmembrane region" description="Helical" evidence="1">
    <location>
        <begin position="100"/>
        <end position="122"/>
    </location>
</feature>
<dbReference type="InterPro" id="IPR051533">
    <property type="entry name" value="WaaL-like"/>
</dbReference>
<dbReference type="eggNOG" id="ENOG5032U58">
    <property type="taxonomic scope" value="Bacteria"/>
</dbReference>
<accession>A5FL57</accession>